<protein>
    <recommendedName>
        <fullName evidence="1">DUF6777 domain-containing protein</fullName>
    </recommendedName>
</protein>
<dbReference type="RefSeq" id="WP_188489120.1">
    <property type="nucleotide sequence ID" value="NZ_BMCS01000001.1"/>
</dbReference>
<comment type="caution">
    <text evidence="2">The sequence shown here is derived from an EMBL/GenBank/DDBJ whole genome shotgun (WGS) entry which is preliminary data.</text>
</comment>
<organism evidence="2 3">
    <name type="scientific">Williamsia phyllosphaerae</name>
    <dbReference type="NCBI Taxonomy" id="885042"/>
    <lineage>
        <taxon>Bacteria</taxon>
        <taxon>Bacillati</taxon>
        <taxon>Actinomycetota</taxon>
        <taxon>Actinomycetes</taxon>
        <taxon>Mycobacteriales</taxon>
        <taxon>Nocardiaceae</taxon>
        <taxon>Williamsia</taxon>
    </lineage>
</organism>
<dbReference type="EMBL" id="BMCS01000001">
    <property type="protein sequence ID" value="GGF23569.1"/>
    <property type="molecule type" value="Genomic_DNA"/>
</dbReference>
<keyword evidence="3" id="KW-1185">Reference proteome</keyword>
<dbReference type="InterPro" id="IPR046704">
    <property type="entry name" value="DUF6777"/>
</dbReference>
<evidence type="ECO:0000313" key="2">
    <source>
        <dbReference type="EMBL" id="GGF23569.1"/>
    </source>
</evidence>
<evidence type="ECO:0000313" key="3">
    <source>
        <dbReference type="Proteomes" id="UP000632454"/>
    </source>
</evidence>
<accession>A0ABQ1URP6</accession>
<sequence>MIVSALAVGLAIGVLVAGAGIPLGWYRSPGPSPTMLTAVTPGPEAFGANFASAAPPSSEVLARLRATTPQPLVRGAVDGSGRGLYGGSLDNSTCNADGVLAFLQNDPAKRSAWLAAVGVSEANLESYLTGLTSVILLNDTWVTNHGYRNGSANPFQSVLQAGTAVLVDQQGVPRVRCACGNPLTEAEPRLADPAGARRPWDGYDDSSVTRVNPGQRFDTIRMVDIATGSLVERGIGIGRAGRVQVSLIWSTDADLDVHVIDPQGFEIYFERKVAPSGGQLDLDTIPQQGFTAQHIENIYWDTQAPAGRYTAFIRDFNSYDTAASPYQMKIFVGGALVRDQSGALVDGQDGATEQFSVNG</sequence>
<name>A0ABQ1URP6_9NOCA</name>
<reference evidence="3" key="1">
    <citation type="journal article" date="2019" name="Int. J. Syst. Evol. Microbiol.">
        <title>The Global Catalogue of Microorganisms (GCM) 10K type strain sequencing project: providing services to taxonomists for standard genome sequencing and annotation.</title>
        <authorList>
            <consortium name="The Broad Institute Genomics Platform"/>
            <consortium name="The Broad Institute Genome Sequencing Center for Infectious Disease"/>
            <person name="Wu L."/>
            <person name="Ma J."/>
        </authorList>
    </citation>
    <scope>NUCLEOTIDE SEQUENCE [LARGE SCALE GENOMIC DNA]</scope>
    <source>
        <strain evidence="3">CCM 7855</strain>
    </source>
</reference>
<feature type="domain" description="DUF6777" evidence="1">
    <location>
        <begin position="76"/>
        <end position="236"/>
    </location>
</feature>
<evidence type="ECO:0000259" key="1">
    <source>
        <dbReference type="Pfam" id="PF20568"/>
    </source>
</evidence>
<dbReference type="Proteomes" id="UP000632454">
    <property type="component" value="Unassembled WGS sequence"/>
</dbReference>
<gene>
    <name evidence="2" type="ORF">GCM10007298_19390</name>
</gene>
<dbReference type="Pfam" id="PF20568">
    <property type="entry name" value="DUF6777"/>
    <property type="match status" value="1"/>
</dbReference>
<proteinExistence type="predicted"/>